<comment type="caution">
    <text evidence="2">The sequence shown here is derived from an EMBL/GenBank/DDBJ whole genome shotgun (WGS) entry which is preliminary data.</text>
</comment>
<name>A0AA91IME6_9GAMM</name>
<evidence type="ECO:0000313" key="3">
    <source>
        <dbReference type="Proteomes" id="UP000078431"/>
    </source>
</evidence>
<feature type="transmembrane region" description="Helical" evidence="1">
    <location>
        <begin position="15"/>
        <end position="42"/>
    </location>
</feature>
<reference evidence="2 3" key="1">
    <citation type="submission" date="2016-04" db="EMBL/GenBank/DDBJ databases">
        <title>ATOL: Assembling a taxonomically balanced genome-scale reconstruction of the evolutionary history of the Enterobacteriaceae.</title>
        <authorList>
            <person name="Plunkett G.III."/>
            <person name="Neeno-Eckwall E.C."/>
            <person name="Glasner J.D."/>
            <person name="Perna N.T."/>
        </authorList>
    </citation>
    <scope>NUCLEOTIDE SEQUENCE [LARGE SCALE GENOMIC DNA]</scope>
    <source>
        <strain evidence="2 3">ATCC 12841</strain>
    </source>
</reference>
<accession>A0AA91IME6</accession>
<feature type="transmembrane region" description="Helical" evidence="1">
    <location>
        <begin position="95"/>
        <end position="117"/>
    </location>
</feature>
<dbReference type="Proteomes" id="UP000078431">
    <property type="component" value="Unassembled WGS sequence"/>
</dbReference>
<keyword evidence="1" id="KW-1133">Transmembrane helix</keyword>
<dbReference type="AlphaFoldDB" id="A0AA91IME6"/>
<dbReference type="RefSeq" id="WP_064645527.1">
    <property type="nucleotide sequence ID" value="NZ_LXEX01000071.1"/>
</dbReference>
<evidence type="ECO:0000256" key="1">
    <source>
        <dbReference type="SAM" id="Phobius"/>
    </source>
</evidence>
<protein>
    <submittedName>
        <fullName evidence="2">Uncharacterized DUF2078 family protein</fullName>
    </submittedName>
</protein>
<sequence>MQNQPMNSGDQGKLLIFSLLMAPSIIFLFGVIPAIFLGFGIYMMKKNQDFSSIDTAVKNFKGYTWLALIGCALSSLYWGNKYFSEEHRWYYYDNFFAWLIFAGIAFAYLIVVQVLFYSPMNRHREWVEVNGIFSTKPKSDKSSVNQSEVDIIKGEKLKQYSVADELIKWAKLKEDGHISEEEFNEARIKLLKRN</sequence>
<dbReference type="EMBL" id="LXEX01000071">
    <property type="protein sequence ID" value="OAT56677.1"/>
    <property type="molecule type" value="Genomic_DNA"/>
</dbReference>
<keyword evidence="3" id="KW-1185">Reference proteome</keyword>
<feature type="transmembrane region" description="Helical" evidence="1">
    <location>
        <begin position="63"/>
        <end position="83"/>
    </location>
</feature>
<gene>
    <name evidence="2" type="ORF">M993_04635</name>
</gene>
<keyword evidence="1" id="KW-0812">Transmembrane</keyword>
<proteinExistence type="predicted"/>
<organism evidence="2 3">
    <name type="scientific">Obesumbacterium proteus ATCC 12841</name>
    <dbReference type="NCBI Taxonomy" id="1354268"/>
    <lineage>
        <taxon>Bacteria</taxon>
        <taxon>Pseudomonadati</taxon>
        <taxon>Pseudomonadota</taxon>
        <taxon>Gammaproteobacteria</taxon>
        <taxon>Enterobacterales</taxon>
        <taxon>Hafniaceae</taxon>
        <taxon>Obesumbacterium</taxon>
    </lineage>
</organism>
<keyword evidence="1" id="KW-0472">Membrane</keyword>
<evidence type="ECO:0000313" key="2">
    <source>
        <dbReference type="EMBL" id="OAT56677.1"/>
    </source>
</evidence>